<proteinExistence type="predicted"/>
<sequence length="354" mass="41425">MKSSHCYIPLSQLTPVKNQRWEEGVEPIVVVRILTYNHEKYIRECLDSILIQETIFPVRIAIFEDCSTDKTAEIVKEYEAKYPEIITAFCQKENTYQKSNRAVALQPWYDVCFEAKYVAICEGDDCWLSPHKLQQQFEALEKHSTIDMCIHSAVKHNLLQDEKQKMGVYSDKNGIVSTGDIIQKTHGQIPTASTFLRVNVLRDFLDFRTKQVGLTVGDIYIHFYGSIRGGAYYINESMSLYREFVQGSFTLNQLENPEKKVNHIVSRVNAYNYLNTTTDYMFDTAIRYTLRESLTNALKDIQLSKQQRVYLYRHYSGLLDKQKAIYFFLTYTPYLLYLLFFVKKRLTSKQLKIN</sequence>
<dbReference type="RefSeq" id="WP_163146257.1">
    <property type="nucleotide sequence ID" value="NZ_CP044455.1"/>
</dbReference>
<dbReference type="PANTHER" id="PTHR22916">
    <property type="entry name" value="GLYCOSYLTRANSFERASE"/>
    <property type="match status" value="1"/>
</dbReference>
<dbReference type="InterPro" id="IPR001173">
    <property type="entry name" value="Glyco_trans_2-like"/>
</dbReference>
<dbReference type="SUPFAM" id="SSF53448">
    <property type="entry name" value="Nucleotide-diphospho-sugar transferases"/>
    <property type="match status" value="1"/>
</dbReference>
<organism evidence="3 4">
    <name type="scientific">Acinetobacter indicus</name>
    <dbReference type="NCBI Taxonomy" id="756892"/>
    <lineage>
        <taxon>Bacteria</taxon>
        <taxon>Pseudomonadati</taxon>
        <taxon>Pseudomonadota</taxon>
        <taxon>Gammaproteobacteria</taxon>
        <taxon>Moraxellales</taxon>
        <taxon>Moraxellaceae</taxon>
        <taxon>Acinetobacter</taxon>
    </lineage>
</organism>
<keyword evidence="3" id="KW-0808">Transferase</keyword>
<dbReference type="EMBL" id="CP044455">
    <property type="protein sequence ID" value="QIC71520.1"/>
    <property type="molecule type" value="Genomic_DNA"/>
</dbReference>
<gene>
    <name evidence="3" type="ORF">FSC09_14515</name>
</gene>
<reference evidence="3 4" key="1">
    <citation type="submission" date="2019-09" db="EMBL/GenBank/DDBJ databases">
        <title>Non-baumannii Acinetobacter spp. carrying blaNDM-1 isolated in China.</title>
        <authorList>
            <person name="Cui C."/>
            <person name="Chen C."/>
            <person name="Sun J."/>
            <person name="Liu Y."/>
        </authorList>
    </citation>
    <scope>NUCLEOTIDE SEQUENCE [LARGE SCALE GENOMIC DNA]</scope>
    <source>
        <strain evidence="3 4">B18</strain>
    </source>
</reference>
<evidence type="ECO:0000259" key="2">
    <source>
        <dbReference type="Pfam" id="PF00535"/>
    </source>
</evidence>
<dbReference type="PANTHER" id="PTHR22916:SF3">
    <property type="entry name" value="UDP-GLCNAC:BETAGAL BETA-1,3-N-ACETYLGLUCOSAMINYLTRANSFERASE-LIKE PROTEIN 1"/>
    <property type="match status" value="1"/>
</dbReference>
<dbReference type="InterPro" id="IPR029044">
    <property type="entry name" value="Nucleotide-diphossugar_trans"/>
</dbReference>
<name>A0A6C0Y5Y8_9GAMM</name>
<evidence type="ECO:0000256" key="1">
    <source>
        <dbReference type="SAM" id="Phobius"/>
    </source>
</evidence>
<dbReference type="Proteomes" id="UP000503440">
    <property type="component" value="Chromosome"/>
</dbReference>
<dbReference type="Gene3D" id="3.90.550.10">
    <property type="entry name" value="Spore Coat Polysaccharide Biosynthesis Protein SpsA, Chain A"/>
    <property type="match status" value="1"/>
</dbReference>
<dbReference type="GO" id="GO:0016758">
    <property type="term" value="F:hexosyltransferase activity"/>
    <property type="evidence" value="ECO:0007669"/>
    <property type="project" value="UniProtKB-ARBA"/>
</dbReference>
<dbReference type="Pfam" id="PF00535">
    <property type="entry name" value="Glycos_transf_2"/>
    <property type="match status" value="1"/>
</dbReference>
<keyword evidence="1" id="KW-1133">Transmembrane helix</keyword>
<evidence type="ECO:0000313" key="3">
    <source>
        <dbReference type="EMBL" id="QIC71520.1"/>
    </source>
</evidence>
<accession>A0A6C0Y5Y8</accession>
<feature type="domain" description="Glycosyltransferase 2-like" evidence="2">
    <location>
        <begin position="33"/>
        <end position="164"/>
    </location>
</feature>
<protein>
    <submittedName>
        <fullName evidence="3">Glycosyltransferase</fullName>
    </submittedName>
</protein>
<keyword evidence="1" id="KW-0472">Membrane</keyword>
<dbReference type="AlphaFoldDB" id="A0A6C0Y5Y8"/>
<evidence type="ECO:0000313" key="4">
    <source>
        <dbReference type="Proteomes" id="UP000503440"/>
    </source>
</evidence>
<feature type="transmembrane region" description="Helical" evidence="1">
    <location>
        <begin position="324"/>
        <end position="342"/>
    </location>
</feature>
<keyword evidence="1" id="KW-0812">Transmembrane</keyword>